<keyword evidence="1" id="KW-0472">Membrane</keyword>
<reference evidence="2" key="1">
    <citation type="submission" date="2021-03" db="EMBL/GenBank/DDBJ databases">
        <title>Antimicrobial resistance genes in bacteria isolated from Japanese honey, and their potential for conferring macrolide and lincosamide resistance in the American foulbrood pathogen Paenibacillus larvae.</title>
        <authorList>
            <person name="Okamoto M."/>
            <person name="Kumagai M."/>
            <person name="Kanamori H."/>
            <person name="Takamatsu D."/>
        </authorList>
    </citation>
    <scope>NUCLEOTIDE SEQUENCE</scope>
    <source>
        <strain evidence="2">J43TS3</strain>
    </source>
</reference>
<keyword evidence="1" id="KW-0812">Transmembrane</keyword>
<dbReference type="AlphaFoldDB" id="A0A919XC37"/>
<keyword evidence="1" id="KW-1133">Transmembrane helix</keyword>
<feature type="transmembrane region" description="Helical" evidence="1">
    <location>
        <begin position="67"/>
        <end position="85"/>
    </location>
</feature>
<protein>
    <submittedName>
        <fullName evidence="2">Cadmium resistance protein CadD</fullName>
    </submittedName>
</protein>
<comment type="caution">
    <text evidence="2">The sequence shown here is derived from an EMBL/GenBank/DDBJ whole genome shotgun (WGS) entry which is preliminary data.</text>
</comment>
<dbReference type="Proteomes" id="UP000676917">
    <property type="component" value="Unassembled WGS sequence"/>
</dbReference>
<sequence length="202" mass="22699">MATVITMIITFIATGMDEMLILIVLFAHARNHKQIRQVYIGQQIGMTFVLLIAVVVVYWISFITEEWTGLLGFLPIIIGIMELFERDDEDEESSTTLQKTAIFSNLTVRVAIIAIAGGAEELAIFIPYFTSLNVKEVLIAILTFILLVPIWSAICHILGSVKQIYTFVGRFQRFIIPMIFIGIGVKVLLESDAIETLLDLFL</sequence>
<name>A0A919XC37_9BACI</name>
<feature type="transmembrane region" description="Helical" evidence="1">
    <location>
        <begin position="39"/>
        <end position="61"/>
    </location>
</feature>
<feature type="transmembrane region" description="Helical" evidence="1">
    <location>
        <begin position="138"/>
        <end position="159"/>
    </location>
</feature>
<feature type="transmembrane region" description="Helical" evidence="1">
    <location>
        <begin position="6"/>
        <end position="27"/>
    </location>
</feature>
<feature type="transmembrane region" description="Helical" evidence="1">
    <location>
        <begin position="171"/>
        <end position="189"/>
    </location>
</feature>
<dbReference type="EMBL" id="BORP01000005">
    <property type="protein sequence ID" value="GIO27935.1"/>
    <property type="molecule type" value="Genomic_DNA"/>
</dbReference>
<dbReference type="RefSeq" id="WP_212921408.1">
    <property type="nucleotide sequence ID" value="NZ_BORP01000005.1"/>
</dbReference>
<dbReference type="Pfam" id="PF03596">
    <property type="entry name" value="Cad"/>
    <property type="match status" value="1"/>
</dbReference>
<proteinExistence type="predicted"/>
<dbReference type="InterPro" id="IPR004676">
    <property type="entry name" value="Cd-R_transporter"/>
</dbReference>
<organism evidence="2 3">
    <name type="scientific">Ornithinibacillus bavariensis</name>
    <dbReference type="NCBI Taxonomy" id="545502"/>
    <lineage>
        <taxon>Bacteria</taxon>
        <taxon>Bacillati</taxon>
        <taxon>Bacillota</taxon>
        <taxon>Bacilli</taxon>
        <taxon>Bacillales</taxon>
        <taxon>Bacillaceae</taxon>
        <taxon>Ornithinibacillus</taxon>
    </lineage>
</organism>
<evidence type="ECO:0000313" key="2">
    <source>
        <dbReference type="EMBL" id="GIO27935.1"/>
    </source>
</evidence>
<keyword evidence="3" id="KW-1185">Reference proteome</keyword>
<feature type="transmembrane region" description="Helical" evidence="1">
    <location>
        <begin position="106"/>
        <end position="126"/>
    </location>
</feature>
<gene>
    <name evidence="2" type="primary">cadD</name>
    <name evidence="2" type="ORF">J43TS3_25460</name>
</gene>
<accession>A0A919XC37</accession>
<evidence type="ECO:0000256" key="1">
    <source>
        <dbReference type="SAM" id="Phobius"/>
    </source>
</evidence>
<evidence type="ECO:0000313" key="3">
    <source>
        <dbReference type="Proteomes" id="UP000676917"/>
    </source>
</evidence>